<reference evidence="1" key="2">
    <citation type="journal article" date="2015" name="Fish Shellfish Immunol.">
        <title>Early steps in the European eel (Anguilla anguilla)-Vibrio vulnificus interaction in the gills: Role of the RtxA13 toxin.</title>
        <authorList>
            <person name="Callol A."/>
            <person name="Pajuelo D."/>
            <person name="Ebbesson L."/>
            <person name="Teles M."/>
            <person name="MacKenzie S."/>
            <person name="Amaro C."/>
        </authorList>
    </citation>
    <scope>NUCLEOTIDE SEQUENCE</scope>
</reference>
<name>A0A0E9PYC3_ANGAN</name>
<reference evidence="1" key="1">
    <citation type="submission" date="2014-11" db="EMBL/GenBank/DDBJ databases">
        <authorList>
            <person name="Amaro Gonzalez C."/>
        </authorList>
    </citation>
    <scope>NUCLEOTIDE SEQUENCE</scope>
</reference>
<proteinExistence type="predicted"/>
<accession>A0A0E9PYC3</accession>
<dbReference type="EMBL" id="GBXM01099315">
    <property type="protein sequence ID" value="JAH09262.1"/>
    <property type="molecule type" value="Transcribed_RNA"/>
</dbReference>
<organism evidence="1">
    <name type="scientific">Anguilla anguilla</name>
    <name type="common">European freshwater eel</name>
    <name type="synonym">Muraena anguilla</name>
    <dbReference type="NCBI Taxonomy" id="7936"/>
    <lineage>
        <taxon>Eukaryota</taxon>
        <taxon>Metazoa</taxon>
        <taxon>Chordata</taxon>
        <taxon>Craniata</taxon>
        <taxon>Vertebrata</taxon>
        <taxon>Euteleostomi</taxon>
        <taxon>Actinopterygii</taxon>
        <taxon>Neopterygii</taxon>
        <taxon>Teleostei</taxon>
        <taxon>Anguilliformes</taxon>
        <taxon>Anguillidae</taxon>
        <taxon>Anguilla</taxon>
    </lineage>
</organism>
<protein>
    <submittedName>
        <fullName evidence="1">Uncharacterized protein</fullName>
    </submittedName>
</protein>
<sequence>MVSSHQRHVSSGSNNCLKLFKHLLKR</sequence>
<evidence type="ECO:0000313" key="1">
    <source>
        <dbReference type="EMBL" id="JAH09262.1"/>
    </source>
</evidence>
<dbReference type="AlphaFoldDB" id="A0A0E9PYC3"/>